<keyword evidence="3" id="KW-0132">Cell division</keyword>
<keyword evidence="3" id="KW-0131">Cell cycle</keyword>
<protein>
    <submittedName>
        <fullName evidence="3">Cell division protein FtsX</fullName>
    </submittedName>
</protein>
<proteinExistence type="predicted"/>
<gene>
    <name evidence="3" type="primary">FtsX</name>
    <name evidence="3" type="ORF">GCM10007874_06420</name>
</gene>
<keyword evidence="4" id="KW-1185">Reference proteome</keyword>
<dbReference type="EMBL" id="BSPC01000005">
    <property type="protein sequence ID" value="GLS17627.1"/>
    <property type="molecule type" value="Genomic_DNA"/>
</dbReference>
<feature type="transmembrane region" description="Helical" evidence="2">
    <location>
        <begin position="289"/>
        <end position="308"/>
    </location>
</feature>
<evidence type="ECO:0000313" key="4">
    <source>
        <dbReference type="Proteomes" id="UP001156882"/>
    </source>
</evidence>
<dbReference type="PANTHER" id="PTHR47755">
    <property type="entry name" value="CELL DIVISION PROTEIN FTSX"/>
    <property type="match status" value="1"/>
</dbReference>
<keyword evidence="2" id="KW-1133">Transmembrane helix</keyword>
<evidence type="ECO:0000313" key="3">
    <source>
        <dbReference type="EMBL" id="GLS17627.1"/>
    </source>
</evidence>
<feature type="transmembrane region" description="Helical" evidence="2">
    <location>
        <begin position="41"/>
        <end position="66"/>
    </location>
</feature>
<evidence type="ECO:0000256" key="2">
    <source>
        <dbReference type="SAM" id="Phobius"/>
    </source>
</evidence>
<evidence type="ECO:0000256" key="1">
    <source>
        <dbReference type="SAM" id="MobiDB-lite"/>
    </source>
</evidence>
<keyword evidence="2" id="KW-0812">Transmembrane</keyword>
<keyword evidence="2" id="KW-0472">Membrane</keyword>
<name>A0ABQ6CB65_9HYPH</name>
<comment type="caution">
    <text evidence="3">The sequence shown here is derived from an EMBL/GenBank/DDBJ whole genome shotgun (WGS) entry which is preliminary data.</text>
</comment>
<accession>A0ABQ6CB65</accession>
<dbReference type="InterPro" id="IPR004513">
    <property type="entry name" value="FtsX"/>
</dbReference>
<dbReference type="GO" id="GO:0051301">
    <property type="term" value="P:cell division"/>
    <property type="evidence" value="ECO:0007669"/>
    <property type="project" value="UniProtKB-KW"/>
</dbReference>
<dbReference type="PANTHER" id="PTHR47755:SF1">
    <property type="entry name" value="CELL DIVISION PROTEIN FTSX"/>
    <property type="match status" value="1"/>
</dbReference>
<feature type="compositionally biased region" description="Polar residues" evidence="1">
    <location>
        <begin position="1"/>
        <end position="15"/>
    </location>
</feature>
<sequence>MVMTGQNGQHSAQRSSTRRAETLIRPSAPIVPSGSIAGRSLMAVVAIMTYLAALTAGCVLLIAAAASDWGSQVSREVTIQVRPVEGHDIETEIGKAVVAARATDGIADVQVYTREETERMLVPWLGEGLDMSDLPIPRLIVVKIAPAALPDLAGLRKTLADGVVGASLDDHRFWIARLAAMAQAMVLAGLAVLILMIVATALSVVFATRGAMAGNKEVVEVLHFVGAHDSFIANEFQHHFLWLGLKGGLIGGGAAVLTFIGAHLLSTRFTATAAGDQVEALFGSFNMDWRGYAAIVVSVVLIAVITGVTSRMTVHRVLSGQV</sequence>
<dbReference type="Proteomes" id="UP001156882">
    <property type="component" value="Unassembled WGS sequence"/>
</dbReference>
<organism evidence="3 4">
    <name type="scientific">Labrys miyagiensis</name>
    <dbReference type="NCBI Taxonomy" id="346912"/>
    <lineage>
        <taxon>Bacteria</taxon>
        <taxon>Pseudomonadati</taxon>
        <taxon>Pseudomonadota</taxon>
        <taxon>Alphaproteobacteria</taxon>
        <taxon>Hyphomicrobiales</taxon>
        <taxon>Xanthobacteraceae</taxon>
        <taxon>Labrys</taxon>
    </lineage>
</organism>
<feature type="region of interest" description="Disordered" evidence="1">
    <location>
        <begin position="1"/>
        <end position="22"/>
    </location>
</feature>
<feature type="transmembrane region" description="Helical" evidence="2">
    <location>
        <begin position="240"/>
        <end position="262"/>
    </location>
</feature>
<feature type="transmembrane region" description="Helical" evidence="2">
    <location>
        <begin position="174"/>
        <end position="207"/>
    </location>
</feature>
<reference evidence="4" key="1">
    <citation type="journal article" date="2019" name="Int. J. Syst. Evol. Microbiol.">
        <title>The Global Catalogue of Microorganisms (GCM) 10K type strain sequencing project: providing services to taxonomists for standard genome sequencing and annotation.</title>
        <authorList>
            <consortium name="The Broad Institute Genomics Platform"/>
            <consortium name="The Broad Institute Genome Sequencing Center for Infectious Disease"/>
            <person name="Wu L."/>
            <person name="Ma J."/>
        </authorList>
    </citation>
    <scope>NUCLEOTIDE SEQUENCE [LARGE SCALE GENOMIC DNA]</scope>
    <source>
        <strain evidence="4">NBRC 101365</strain>
    </source>
</reference>
<dbReference type="RefSeq" id="WP_284310436.1">
    <property type="nucleotide sequence ID" value="NZ_BSPC01000005.1"/>
</dbReference>